<protein>
    <recommendedName>
        <fullName evidence="1">Metallo-beta-lactamase domain-containing protein</fullName>
    </recommendedName>
</protein>
<dbReference type="HOGENOM" id="CLU_052638_0_0_6"/>
<dbReference type="Gene3D" id="3.60.15.10">
    <property type="entry name" value="Ribonuclease Z/Hydroxyacylglutathione hydrolase-like"/>
    <property type="match status" value="1"/>
</dbReference>
<proteinExistence type="predicted"/>
<dbReference type="Pfam" id="PF00753">
    <property type="entry name" value="Lactamase_B"/>
    <property type="match status" value="1"/>
</dbReference>
<evidence type="ECO:0000313" key="2">
    <source>
        <dbReference type="EMBL" id="ABZ75100.1"/>
    </source>
</evidence>
<dbReference type="eggNOG" id="COG2333">
    <property type="taxonomic scope" value="Bacteria"/>
</dbReference>
<feature type="domain" description="Metallo-beta-lactamase" evidence="1">
    <location>
        <begin position="28"/>
        <end position="89"/>
    </location>
</feature>
<dbReference type="AlphaFoldDB" id="B0TRC8"/>
<evidence type="ECO:0000259" key="1">
    <source>
        <dbReference type="Pfam" id="PF00753"/>
    </source>
</evidence>
<dbReference type="SUPFAM" id="SSF56281">
    <property type="entry name" value="Metallo-hydrolase/oxidoreductase"/>
    <property type="match status" value="1"/>
</dbReference>
<organism evidence="2 3">
    <name type="scientific">Shewanella halifaxensis (strain HAW-EB4)</name>
    <dbReference type="NCBI Taxonomy" id="458817"/>
    <lineage>
        <taxon>Bacteria</taxon>
        <taxon>Pseudomonadati</taxon>
        <taxon>Pseudomonadota</taxon>
        <taxon>Gammaproteobacteria</taxon>
        <taxon>Alteromonadales</taxon>
        <taxon>Shewanellaceae</taxon>
        <taxon>Shewanella</taxon>
    </lineage>
</organism>
<accession>B0TRC8</accession>
<evidence type="ECO:0000313" key="3">
    <source>
        <dbReference type="Proteomes" id="UP000001317"/>
    </source>
</evidence>
<dbReference type="PANTHER" id="PTHR30619">
    <property type="entry name" value="DNA INTERNALIZATION/COMPETENCE PROTEIN COMEC/REC2"/>
    <property type="match status" value="1"/>
</dbReference>
<dbReference type="InterPro" id="IPR036866">
    <property type="entry name" value="RibonucZ/Hydroxyglut_hydro"/>
</dbReference>
<sequence>MSIVVRVLKANHGDCILVSHEGPSSVFNLLIDGGTSTTFRHGPRQRYAGALCNALDDLKKRGQHVDLAILTHIDDDHIHGLIKAFEKPGYLGQLVKSIWFNSSRLITRHFNVPEISENNILLTDDSPETSVSQGKELETLLDDIGCERAPLIMAGQSYEVGPFTLKILSPEPRQLERLLHKWPTEVESGATSSHDNDYHLSLSEIWAEDKFKPDPSIYNGSSVAFILEADGKKMLFLGDAHDQVVAENLRAFGYSDTNKLKLDLVKVSHHGSQNNTSNEFLSLLDSSRYVISTNGSKHGLPNKRTIARIMKSTSGNVLFNYRDVITPLLLAHEIESYSSRLEVLDDEIRFE</sequence>
<dbReference type="EMBL" id="CP000931">
    <property type="protein sequence ID" value="ABZ75100.1"/>
    <property type="molecule type" value="Genomic_DNA"/>
</dbReference>
<dbReference type="STRING" id="458817.Shal_0525"/>
<dbReference type="OrthoDB" id="418728at2"/>
<dbReference type="InterPro" id="IPR001279">
    <property type="entry name" value="Metallo-B-lactamas"/>
</dbReference>
<dbReference type="PANTHER" id="PTHR30619:SF1">
    <property type="entry name" value="RECOMBINATION PROTEIN 2"/>
    <property type="match status" value="1"/>
</dbReference>
<dbReference type="Proteomes" id="UP000001317">
    <property type="component" value="Chromosome"/>
</dbReference>
<name>B0TRC8_SHEHH</name>
<dbReference type="InterPro" id="IPR052159">
    <property type="entry name" value="Competence_DNA_uptake"/>
</dbReference>
<keyword evidence="3" id="KW-1185">Reference proteome</keyword>
<reference evidence="2" key="1">
    <citation type="submission" date="2008-01" db="EMBL/GenBank/DDBJ databases">
        <title>Complete sequence of Shewanella halifaxensis HAW-EB4.</title>
        <authorList>
            <consortium name="US DOE Joint Genome Institute"/>
            <person name="Copeland A."/>
            <person name="Lucas S."/>
            <person name="Lapidus A."/>
            <person name="Glavina del Rio T."/>
            <person name="Dalin E."/>
            <person name="Tice H."/>
            <person name="Bruce D."/>
            <person name="Goodwin L."/>
            <person name="Pitluck S."/>
            <person name="Sims D."/>
            <person name="Brettin T."/>
            <person name="Detter J.C."/>
            <person name="Han C."/>
            <person name="Kuske C.R."/>
            <person name="Schmutz J."/>
            <person name="Larimer F."/>
            <person name="Land M."/>
            <person name="Hauser L."/>
            <person name="Kyrpides N."/>
            <person name="Kim E."/>
            <person name="Zhao J.-S."/>
            <person name="Richardson P."/>
        </authorList>
    </citation>
    <scope>NUCLEOTIDE SEQUENCE [LARGE SCALE GENOMIC DNA]</scope>
    <source>
        <strain evidence="2">HAW-EB4</strain>
    </source>
</reference>
<dbReference type="KEGG" id="shl:Shal_0525"/>
<dbReference type="RefSeq" id="WP_012275654.1">
    <property type="nucleotide sequence ID" value="NC_010334.1"/>
</dbReference>
<gene>
    <name evidence="2" type="ordered locus">Shal_0525</name>
</gene>